<evidence type="ECO:0008006" key="8">
    <source>
        <dbReference type="Google" id="ProtNLM"/>
    </source>
</evidence>
<dbReference type="InterPro" id="IPR000571">
    <property type="entry name" value="Znf_CCCH"/>
</dbReference>
<dbReference type="Pfam" id="PF13920">
    <property type="entry name" value="zf-C3HC4_3"/>
    <property type="match status" value="1"/>
</dbReference>
<keyword evidence="3" id="KW-0479">Metal-binding</keyword>
<feature type="domain" description="RING-type" evidence="4">
    <location>
        <begin position="197"/>
        <end position="241"/>
    </location>
</feature>
<evidence type="ECO:0000259" key="4">
    <source>
        <dbReference type="PROSITE" id="PS50089"/>
    </source>
</evidence>
<dbReference type="Gene3D" id="3.30.40.10">
    <property type="entry name" value="Zinc/RING finger domain, C3HC4 (zinc finger)"/>
    <property type="match status" value="1"/>
</dbReference>
<keyword evidence="7" id="KW-1185">Reference proteome</keyword>
<dbReference type="EMBL" id="CAEY01002016">
    <property type="status" value="NOT_ANNOTATED_CDS"/>
    <property type="molecule type" value="Genomic_DNA"/>
</dbReference>
<reference evidence="7" key="1">
    <citation type="submission" date="2011-08" db="EMBL/GenBank/DDBJ databases">
        <authorList>
            <person name="Rombauts S."/>
        </authorList>
    </citation>
    <scope>NUCLEOTIDE SEQUENCE</scope>
    <source>
        <strain evidence="7">London</strain>
    </source>
</reference>
<feature type="zinc finger region" description="C3H1-type" evidence="3">
    <location>
        <begin position="6"/>
        <end position="33"/>
    </location>
</feature>
<dbReference type="STRING" id="32264.T1KDI4"/>
<evidence type="ECO:0000313" key="6">
    <source>
        <dbReference type="EnsemblMetazoa" id="tetur09g03040.1"/>
    </source>
</evidence>
<evidence type="ECO:0000259" key="5">
    <source>
        <dbReference type="PROSITE" id="PS50103"/>
    </source>
</evidence>
<keyword evidence="2 3" id="KW-0862">Zinc</keyword>
<evidence type="ECO:0000313" key="7">
    <source>
        <dbReference type="Proteomes" id="UP000015104"/>
    </source>
</evidence>
<dbReference type="GO" id="GO:0008270">
    <property type="term" value="F:zinc ion binding"/>
    <property type="evidence" value="ECO:0007669"/>
    <property type="project" value="UniProtKB-KW"/>
</dbReference>
<evidence type="ECO:0000256" key="3">
    <source>
        <dbReference type="PROSITE-ProRule" id="PRU00723"/>
    </source>
</evidence>
<accession>T1KDI4</accession>
<evidence type="ECO:0000256" key="2">
    <source>
        <dbReference type="ARBA" id="ARBA00022833"/>
    </source>
</evidence>
<dbReference type="PROSITE" id="PS50089">
    <property type="entry name" value="ZF_RING_2"/>
    <property type="match status" value="1"/>
</dbReference>
<dbReference type="InterPro" id="IPR013083">
    <property type="entry name" value="Znf_RING/FYVE/PHD"/>
</dbReference>
<dbReference type="SUPFAM" id="SSF57850">
    <property type="entry name" value="RING/U-box"/>
    <property type="match status" value="1"/>
</dbReference>
<dbReference type="PROSITE" id="PS50103">
    <property type="entry name" value="ZF_C3H1"/>
    <property type="match status" value="1"/>
</dbReference>
<name>T1KDI4_TETUR</name>
<dbReference type="EnsemblMetazoa" id="tetur09g03040.1">
    <property type="protein sequence ID" value="tetur09g03040.1"/>
    <property type="gene ID" value="tetur09g03040"/>
</dbReference>
<keyword evidence="1 3" id="KW-0863">Zinc-finger</keyword>
<dbReference type="AlphaFoldDB" id="T1KDI4"/>
<dbReference type="HOGENOM" id="CLU_663216_0_0_1"/>
<sequence>MSTTQINGVTFCRNFVNRGYCYGLGCKYLHVDRQIESHYKRTGRLPTELANEWCNTQKILAKRDPNVCQDQNQSKCFRVNCKFGTHHVFRTDMDAGNIVEFTFRPSPKMMDYLAHIYQAPKPYWYSDVLCHIRTPFPLLAEHIIKKTFRIQRSQVSFYYNEREIMPNDSNVTPYSLDIGNGVIVDISFDGSLAEMDCSICLNVASERCYCFPCNHFFCIDCSLSWFFGLSNSNLKLCPLCRADVNQLHFRVEGQITVADYRNLAQMSDNELSDWTNHYLARPFFRLEEPSNIVNYLPADFGDKEKELLVSLIEDHPKKELTTNRNNDKDTSIAKKNFWCEIAEIEDLFKNMVTRAKNAQAENKKETIKTGGGQKESEIGSINSKVINVIGDTIKPYDNQFDSDANVN</sequence>
<evidence type="ECO:0000256" key="1">
    <source>
        <dbReference type="ARBA" id="ARBA00022771"/>
    </source>
</evidence>
<organism evidence="6 7">
    <name type="scientific">Tetranychus urticae</name>
    <name type="common">Two-spotted spider mite</name>
    <dbReference type="NCBI Taxonomy" id="32264"/>
    <lineage>
        <taxon>Eukaryota</taxon>
        <taxon>Metazoa</taxon>
        <taxon>Ecdysozoa</taxon>
        <taxon>Arthropoda</taxon>
        <taxon>Chelicerata</taxon>
        <taxon>Arachnida</taxon>
        <taxon>Acari</taxon>
        <taxon>Acariformes</taxon>
        <taxon>Trombidiformes</taxon>
        <taxon>Prostigmata</taxon>
        <taxon>Eleutherengona</taxon>
        <taxon>Raphignathae</taxon>
        <taxon>Tetranychoidea</taxon>
        <taxon>Tetranychidae</taxon>
        <taxon>Tetranychus</taxon>
    </lineage>
</organism>
<dbReference type="Proteomes" id="UP000015104">
    <property type="component" value="Unassembled WGS sequence"/>
</dbReference>
<dbReference type="InterPro" id="IPR001841">
    <property type="entry name" value="Znf_RING"/>
</dbReference>
<proteinExistence type="predicted"/>
<dbReference type="SMART" id="SM00184">
    <property type="entry name" value="RING"/>
    <property type="match status" value="1"/>
</dbReference>
<reference evidence="6" key="2">
    <citation type="submission" date="2015-06" db="UniProtKB">
        <authorList>
            <consortium name="EnsemblMetazoa"/>
        </authorList>
    </citation>
    <scope>IDENTIFICATION</scope>
</reference>
<feature type="domain" description="C3H1-type" evidence="5">
    <location>
        <begin position="6"/>
        <end position="33"/>
    </location>
</feature>
<protein>
    <recommendedName>
        <fullName evidence="8">RING-type E3 ubiquitin transferase</fullName>
    </recommendedName>
</protein>